<name>A0A1G2QZU5_9BACT</name>
<feature type="transmembrane region" description="Helical" evidence="1">
    <location>
        <begin position="192"/>
        <end position="215"/>
    </location>
</feature>
<dbReference type="PANTHER" id="PTHR36832:SF1">
    <property type="entry name" value="SLR1174 PROTEIN"/>
    <property type="match status" value="1"/>
</dbReference>
<evidence type="ECO:0000313" key="2">
    <source>
        <dbReference type="EMBL" id="OHA66090.1"/>
    </source>
</evidence>
<keyword evidence="1" id="KW-0812">Transmembrane</keyword>
<accession>A0A1G2QZU5</accession>
<organism evidence="2 3">
    <name type="scientific">Candidatus Wildermuthbacteria bacterium RIFCSPHIGHO2_02_FULL_45_25</name>
    <dbReference type="NCBI Taxonomy" id="1802450"/>
    <lineage>
        <taxon>Bacteria</taxon>
        <taxon>Candidatus Wildermuthiibacteriota</taxon>
    </lineage>
</organism>
<dbReference type="EMBL" id="MHTV01000037">
    <property type="protein sequence ID" value="OHA66090.1"/>
    <property type="molecule type" value="Genomic_DNA"/>
</dbReference>
<keyword evidence="1" id="KW-0472">Membrane</keyword>
<evidence type="ECO:0000313" key="3">
    <source>
        <dbReference type="Proteomes" id="UP000178092"/>
    </source>
</evidence>
<dbReference type="Proteomes" id="UP000178092">
    <property type="component" value="Unassembled WGS sequence"/>
</dbReference>
<keyword evidence="1" id="KW-1133">Transmembrane helix</keyword>
<feature type="transmembrane region" description="Helical" evidence="1">
    <location>
        <begin position="20"/>
        <end position="42"/>
    </location>
</feature>
<comment type="caution">
    <text evidence="2">The sequence shown here is derived from an EMBL/GenBank/DDBJ whole genome shotgun (WGS) entry which is preliminary data.</text>
</comment>
<dbReference type="AlphaFoldDB" id="A0A1G2QZU5"/>
<feature type="transmembrane region" description="Helical" evidence="1">
    <location>
        <begin position="235"/>
        <end position="253"/>
    </location>
</feature>
<evidence type="ECO:0008006" key="4">
    <source>
        <dbReference type="Google" id="ProtNLM"/>
    </source>
</evidence>
<reference evidence="2 3" key="1">
    <citation type="journal article" date="2016" name="Nat. Commun.">
        <title>Thousands of microbial genomes shed light on interconnected biogeochemical processes in an aquifer system.</title>
        <authorList>
            <person name="Anantharaman K."/>
            <person name="Brown C.T."/>
            <person name="Hug L.A."/>
            <person name="Sharon I."/>
            <person name="Castelle C.J."/>
            <person name="Probst A.J."/>
            <person name="Thomas B.C."/>
            <person name="Singh A."/>
            <person name="Wilkins M.J."/>
            <person name="Karaoz U."/>
            <person name="Brodie E.L."/>
            <person name="Williams K.H."/>
            <person name="Hubbard S.S."/>
            <person name="Banfield J.F."/>
        </authorList>
    </citation>
    <scope>NUCLEOTIDE SEQUENCE [LARGE SCALE GENOMIC DNA]</scope>
</reference>
<evidence type="ECO:0000256" key="1">
    <source>
        <dbReference type="SAM" id="Phobius"/>
    </source>
</evidence>
<feature type="transmembrane region" description="Helical" evidence="1">
    <location>
        <begin position="112"/>
        <end position="134"/>
    </location>
</feature>
<dbReference type="Pfam" id="PF06182">
    <property type="entry name" value="ABC2_membrane_6"/>
    <property type="match status" value="1"/>
</dbReference>
<gene>
    <name evidence="2" type="ORF">A3C04_00730</name>
</gene>
<dbReference type="InterPro" id="IPR010390">
    <property type="entry name" value="ABC-2_transporter-like"/>
</dbReference>
<feature type="transmembrane region" description="Helical" evidence="1">
    <location>
        <begin position="62"/>
        <end position="82"/>
    </location>
</feature>
<protein>
    <recommendedName>
        <fullName evidence="4">ABC transporter permease</fullName>
    </recommendedName>
</protein>
<dbReference type="PANTHER" id="PTHR36832">
    <property type="entry name" value="SLR1174 PROTEIN-RELATED"/>
    <property type="match status" value="1"/>
</dbReference>
<sequence>MKKFLTIVRAFWQRSLTYRFTILSYRLGEIGETIVLILMWSAVYEGQGEVIKGFTLQEMMTYILVGNFFNVLIRNFLAEVVGRDIREGRLSMFLVRPMGYFSYILSQEVGRISVSTMMSVLSQAIVIAFFWRAFLWNFDLLYLLVLVLMLLLAFFTELLLSFLVGLVAFWIDEIDGIYSTIERVRRFFSGGYFPLSLLPAALAQISFFLPFSYSFFVPAQLYLKKIDLMTGLQGLAVQTAWILLLLLAIRLVWKRGLRRYEGVGI</sequence>
<proteinExistence type="predicted"/>
<feature type="transmembrane region" description="Helical" evidence="1">
    <location>
        <begin position="140"/>
        <end position="171"/>
    </location>
</feature>